<reference evidence="15" key="2">
    <citation type="submission" date="2025-09" db="UniProtKB">
        <authorList>
            <consortium name="Ensembl"/>
        </authorList>
    </citation>
    <scope>IDENTIFICATION</scope>
</reference>
<evidence type="ECO:0000256" key="2">
    <source>
        <dbReference type="ARBA" id="ARBA00011004"/>
    </source>
</evidence>
<feature type="domain" description="TAFH" evidence="14">
    <location>
        <begin position="119"/>
        <end position="214"/>
    </location>
</feature>
<dbReference type="InterPro" id="IPR013289">
    <property type="entry name" value="CBFA2T1/2/3"/>
</dbReference>
<feature type="compositionally biased region" description="Polar residues" evidence="12">
    <location>
        <begin position="270"/>
        <end position="285"/>
    </location>
</feature>
<feature type="compositionally biased region" description="Low complexity" evidence="12">
    <location>
        <begin position="94"/>
        <end position="113"/>
    </location>
</feature>
<evidence type="ECO:0000256" key="9">
    <source>
        <dbReference type="ARBA" id="ARBA00023242"/>
    </source>
</evidence>
<keyword evidence="9" id="KW-0539">Nucleus</keyword>
<evidence type="ECO:0000313" key="16">
    <source>
        <dbReference type="Proteomes" id="UP000694544"/>
    </source>
</evidence>
<evidence type="ECO:0000313" key="15">
    <source>
        <dbReference type="Ensembl" id="ENSMMSP00000000781.1"/>
    </source>
</evidence>
<dbReference type="Pfam" id="PF08788">
    <property type="entry name" value="NHR2"/>
    <property type="match status" value="1"/>
</dbReference>
<dbReference type="Ensembl" id="ENSMMST00000000843.1">
    <property type="protein sequence ID" value="ENSMMSP00000000781.1"/>
    <property type="gene ID" value="ENSMMSG00000000603.1"/>
</dbReference>
<feature type="compositionally biased region" description="Low complexity" evidence="12">
    <location>
        <begin position="585"/>
        <end position="602"/>
    </location>
</feature>
<proteinExistence type="inferred from homology"/>
<dbReference type="GeneTree" id="ENSGT00950000183176"/>
<evidence type="ECO:0000256" key="7">
    <source>
        <dbReference type="ARBA" id="ARBA00023015"/>
    </source>
</evidence>
<dbReference type="Gene3D" id="1.20.120.1110">
    <property type="entry name" value="TAFH/NHR1 domain"/>
    <property type="match status" value="1"/>
</dbReference>
<feature type="region of interest" description="Disordered" evidence="12">
    <location>
        <begin position="557"/>
        <end position="602"/>
    </location>
</feature>
<dbReference type="InterPro" id="IPR014896">
    <property type="entry name" value="NHR2"/>
</dbReference>
<dbReference type="FunFam" id="1.20.120.1110:FF:000001">
    <property type="entry name" value="RUNX1 translocation partner 1"/>
    <property type="match status" value="1"/>
</dbReference>
<dbReference type="PANTHER" id="PTHR10379:SF5">
    <property type="entry name" value="PROTEIN CBFA2T1"/>
    <property type="match status" value="1"/>
</dbReference>
<sequence>MCHPDQPLTSDKLRCVFNAHKAAVRGPLSRAALPEDRTEKHSTMPDSPVDVKTPSRLTPPTMPPPPTTQGAPRTITNGTSHSPTALNGAPSPPNGFSNGPSSSSSSSLANQQLPPACGARQLSKLKRFLTTLQQFGNDISPEIGERVRTLVLGLVNSTLTIEEFHSKLQEATNFPLRPFVIPFLKANLPLLQRELLHCARLAKQNPAQYLAQHEQLLLDASTTSPVDSSELLLDVNENGKRRTPDRTKENGFDREPLHSEHPSKRPCTISPGQRYSPNNGLSYQPNGLPHPTPPPQHYRLDDMAIAHHYRDSYRHPSHRDLRDRNRPMGLHGTRQEEMIDHRLTDREWAEEWKHLDHLLNCIMDMVEKTRRSLTVLRRCQEADREELNYWIRRYSDAEDLKKGGSSSSSHSRQQSPVNPDPVALDAHREFLHRPASGYVPEEIWKKAEEAVNEVKRQAMTELQKAVSEAERKAHDMITSERAKMERTVAEAKRQAAEDALAVINQQEDSSESCWNCGRKASETCSGCNAARYCGSFCQHKDWEKHHHICGQTLQAQQQGDAPAASSSVTPSSGAASPMDTPPAATPRSTTPGTPSTIETTPR</sequence>
<dbReference type="Gene3D" id="6.10.250.230">
    <property type="match status" value="1"/>
</dbReference>
<keyword evidence="11" id="KW-0175">Coiled coil</keyword>
<feature type="compositionally biased region" description="Low complexity" evidence="12">
    <location>
        <begin position="561"/>
        <end position="578"/>
    </location>
</feature>
<organism evidence="15 16">
    <name type="scientific">Moschus moschiferus</name>
    <name type="common">Siberian musk deer</name>
    <name type="synonym">Moschus sibiricus</name>
    <dbReference type="NCBI Taxonomy" id="68415"/>
    <lineage>
        <taxon>Eukaryota</taxon>
        <taxon>Metazoa</taxon>
        <taxon>Chordata</taxon>
        <taxon>Craniata</taxon>
        <taxon>Vertebrata</taxon>
        <taxon>Euteleostomi</taxon>
        <taxon>Mammalia</taxon>
        <taxon>Eutheria</taxon>
        <taxon>Laurasiatheria</taxon>
        <taxon>Artiodactyla</taxon>
        <taxon>Ruminantia</taxon>
        <taxon>Pecora</taxon>
        <taxon>Moschidae</taxon>
        <taxon>Moschus</taxon>
    </lineage>
</organism>
<dbReference type="AlphaFoldDB" id="A0A8C6FER2"/>
<dbReference type="GO" id="GO:0003714">
    <property type="term" value="F:transcription corepressor activity"/>
    <property type="evidence" value="ECO:0007669"/>
    <property type="project" value="InterPro"/>
</dbReference>
<reference evidence="15" key="1">
    <citation type="submission" date="2025-08" db="UniProtKB">
        <authorList>
            <consortium name="Ensembl"/>
        </authorList>
    </citation>
    <scope>IDENTIFICATION</scope>
</reference>
<feature type="compositionally biased region" description="Low complexity" evidence="12">
    <location>
        <begin position="405"/>
        <end position="415"/>
    </location>
</feature>
<comment type="subcellular location">
    <subcellularLocation>
        <location evidence="1">Nucleus</location>
    </subcellularLocation>
</comment>
<dbReference type="SMART" id="SM00549">
    <property type="entry name" value="TAFH"/>
    <property type="match status" value="1"/>
</dbReference>
<keyword evidence="16" id="KW-1185">Reference proteome</keyword>
<evidence type="ECO:0000256" key="12">
    <source>
        <dbReference type="SAM" id="MobiDB-lite"/>
    </source>
</evidence>
<dbReference type="InterPro" id="IPR003894">
    <property type="entry name" value="TAFH_NHR1"/>
</dbReference>
<dbReference type="PANTHER" id="PTHR10379">
    <property type="entry name" value="MTG8 ETO EIGHT TWENTY ONE PROTEIN"/>
    <property type="match status" value="1"/>
</dbReference>
<feature type="region of interest" description="Disordered" evidence="12">
    <location>
        <begin position="229"/>
        <end position="295"/>
    </location>
</feature>
<keyword evidence="6" id="KW-0862">Zinc</keyword>
<evidence type="ECO:0000259" key="14">
    <source>
        <dbReference type="PROSITE" id="PS51119"/>
    </source>
</evidence>
<evidence type="ECO:0000256" key="3">
    <source>
        <dbReference type="ARBA" id="ARBA00022491"/>
    </source>
</evidence>
<dbReference type="GO" id="GO:0006351">
    <property type="term" value="P:DNA-templated transcription"/>
    <property type="evidence" value="ECO:0007669"/>
    <property type="project" value="InterPro"/>
</dbReference>
<dbReference type="SUPFAM" id="SSF158553">
    <property type="entry name" value="TAFH domain-like"/>
    <property type="match status" value="1"/>
</dbReference>
<protein>
    <submittedName>
        <fullName evidence="15">RUNX1 partner transcriptional co-repressor 1</fullName>
    </submittedName>
</protein>
<evidence type="ECO:0000256" key="4">
    <source>
        <dbReference type="ARBA" id="ARBA00022723"/>
    </source>
</evidence>
<dbReference type="PROSITE" id="PS01360">
    <property type="entry name" value="ZF_MYND_1"/>
    <property type="match status" value="1"/>
</dbReference>
<dbReference type="InterPro" id="IPR002893">
    <property type="entry name" value="Znf_MYND"/>
</dbReference>
<feature type="domain" description="MYND-type" evidence="13">
    <location>
        <begin position="513"/>
        <end position="549"/>
    </location>
</feature>
<dbReference type="Gene3D" id="6.10.140.2220">
    <property type="match status" value="1"/>
</dbReference>
<accession>A0A8C6FER2</accession>
<dbReference type="SUPFAM" id="SSF144232">
    <property type="entry name" value="HIT/MYND zinc finger-like"/>
    <property type="match status" value="1"/>
</dbReference>
<evidence type="ECO:0000256" key="8">
    <source>
        <dbReference type="ARBA" id="ARBA00023163"/>
    </source>
</evidence>
<evidence type="ECO:0000256" key="6">
    <source>
        <dbReference type="ARBA" id="ARBA00022833"/>
    </source>
</evidence>
<dbReference type="InterPro" id="IPR037249">
    <property type="entry name" value="TAFH/NHR1_dom_sf"/>
</dbReference>
<dbReference type="PROSITE" id="PS50865">
    <property type="entry name" value="ZF_MYND_2"/>
    <property type="match status" value="1"/>
</dbReference>
<dbReference type="FunFam" id="6.10.140.2220:FF:000001">
    <property type="entry name" value="CBFA2/RUNX1 translocation partner 3"/>
    <property type="match status" value="1"/>
</dbReference>
<feature type="compositionally biased region" description="Polar residues" evidence="12">
    <location>
        <begin position="75"/>
        <end position="85"/>
    </location>
</feature>
<keyword evidence="5 10" id="KW-0863">Zinc-finger</keyword>
<evidence type="ECO:0000256" key="10">
    <source>
        <dbReference type="PROSITE-ProRule" id="PRU00134"/>
    </source>
</evidence>
<name>A0A8C6FER2_MOSMO</name>
<dbReference type="Proteomes" id="UP000694544">
    <property type="component" value="Unplaced"/>
</dbReference>
<keyword evidence="8" id="KW-0804">Transcription</keyword>
<evidence type="ECO:0000256" key="5">
    <source>
        <dbReference type="ARBA" id="ARBA00022771"/>
    </source>
</evidence>
<keyword evidence="3" id="KW-0678">Repressor</keyword>
<dbReference type="InterPro" id="IPR013290">
    <property type="entry name" value="CBFA2T1"/>
</dbReference>
<evidence type="ECO:0000256" key="1">
    <source>
        <dbReference type="ARBA" id="ARBA00004123"/>
    </source>
</evidence>
<feature type="compositionally biased region" description="Basic and acidic residues" evidence="12">
    <location>
        <begin position="237"/>
        <end position="263"/>
    </location>
</feature>
<evidence type="ECO:0000256" key="11">
    <source>
        <dbReference type="SAM" id="Coils"/>
    </source>
</evidence>
<dbReference type="Pfam" id="PF07531">
    <property type="entry name" value="TAFH"/>
    <property type="match status" value="1"/>
</dbReference>
<comment type="similarity">
    <text evidence="2">Belongs to the CBFA2T family.</text>
</comment>
<dbReference type="Pfam" id="PF01753">
    <property type="entry name" value="zf-MYND"/>
    <property type="match status" value="1"/>
</dbReference>
<gene>
    <name evidence="15" type="primary">RUNX1T1</name>
</gene>
<feature type="compositionally biased region" description="Basic and acidic residues" evidence="12">
    <location>
        <begin position="33"/>
        <end position="43"/>
    </location>
</feature>
<dbReference type="GO" id="GO:0005634">
    <property type="term" value="C:nucleus"/>
    <property type="evidence" value="ECO:0007669"/>
    <property type="project" value="UniProtKB-SubCell"/>
</dbReference>
<dbReference type="PROSITE" id="PS51119">
    <property type="entry name" value="TAFH"/>
    <property type="match status" value="1"/>
</dbReference>
<evidence type="ECO:0000259" key="13">
    <source>
        <dbReference type="PROSITE" id="PS50865"/>
    </source>
</evidence>
<dbReference type="PRINTS" id="PR01876">
    <property type="entry name" value="MTG8PROTEIN"/>
</dbReference>
<feature type="region of interest" description="Disordered" evidence="12">
    <location>
        <begin position="28"/>
        <end position="113"/>
    </location>
</feature>
<keyword evidence="7" id="KW-0805">Transcription regulation</keyword>
<dbReference type="PRINTS" id="PR01875">
    <property type="entry name" value="ETOFAMILY"/>
</dbReference>
<feature type="coiled-coil region" evidence="11">
    <location>
        <begin position="452"/>
        <end position="499"/>
    </location>
</feature>
<feature type="region of interest" description="Disordered" evidence="12">
    <location>
        <begin position="399"/>
        <end position="421"/>
    </location>
</feature>
<keyword evidence="4" id="KW-0479">Metal-binding</keyword>
<dbReference type="GO" id="GO:0008270">
    <property type="term" value="F:zinc ion binding"/>
    <property type="evidence" value="ECO:0007669"/>
    <property type="project" value="UniProtKB-KW"/>
</dbReference>